<proteinExistence type="inferred from homology"/>
<protein>
    <recommendedName>
        <fullName evidence="11">Probable nicotinate-nucleotide adenylyltransferase</fullName>
        <ecNumber evidence="11">2.7.7.18</ecNumber>
    </recommendedName>
    <alternativeName>
        <fullName evidence="11">Deamido-NAD(+) diphosphorylase</fullName>
    </alternativeName>
    <alternativeName>
        <fullName evidence="11">Deamido-NAD(+) pyrophosphorylase</fullName>
    </alternativeName>
    <alternativeName>
        <fullName evidence="11">Nicotinate mononucleotide adenylyltransferase</fullName>
        <shortName evidence="11">NaMN adenylyltransferase</shortName>
    </alternativeName>
</protein>
<dbReference type="InterPro" id="IPR004821">
    <property type="entry name" value="Cyt_trans-like"/>
</dbReference>
<dbReference type="CDD" id="cd02165">
    <property type="entry name" value="NMNAT"/>
    <property type="match status" value="1"/>
</dbReference>
<dbReference type="PANTHER" id="PTHR39321:SF3">
    <property type="entry name" value="PHOSPHOPANTETHEINE ADENYLYLTRANSFERASE"/>
    <property type="match status" value="1"/>
</dbReference>
<name>A0A3M2LMI3_9ACTN</name>
<evidence type="ECO:0000256" key="9">
    <source>
        <dbReference type="ARBA" id="ARBA00023027"/>
    </source>
</evidence>
<dbReference type="GO" id="GO:0004515">
    <property type="term" value="F:nicotinate-nucleotide adenylyltransferase activity"/>
    <property type="evidence" value="ECO:0007669"/>
    <property type="project" value="UniProtKB-UniRule"/>
</dbReference>
<evidence type="ECO:0000256" key="5">
    <source>
        <dbReference type="ARBA" id="ARBA00022679"/>
    </source>
</evidence>
<evidence type="ECO:0000313" key="13">
    <source>
        <dbReference type="EMBL" id="RMI35968.1"/>
    </source>
</evidence>
<dbReference type="InterPro" id="IPR005248">
    <property type="entry name" value="NadD/NMNAT"/>
</dbReference>
<keyword evidence="9 11" id="KW-0520">NAD</keyword>
<evidence type="ECO:0000256" key="1">
    <source>
        <dbReference type="ARBA" id="ARBA00002324"/>
    </source>
</evidence>
<dbReference type="Gene3D" id="3.40.50.620">
    <property type="entry name" value="HUPs"/>
    <property type="match status" value="1"/>
</dbReference>
<evidence type="ECO:0000256" key="3">
    <source>
        <dbReference type="ARBA" id="ARBA00009014"/>
    </source>
</evidence>
<dbReference type="SUPFAM" id="SSF52374">
    <property type="entry name" value="Nucleotidylyl transferase"/>
    <property type="match status" value="1"/>
</dbReference>
<comment type="function">
    <text evidence="1 11">Catalyzes the reversible adenylation of nicotinate mononucleotide (NaMN) to nicotinic acid adenine dinucleotide (NaAD).</text>
</comment>
<evidence type="ECO:0000259" key="12">
    <source>
        <dbReference type="Pfam" id="PF01467"/>
    </source>
</evidence>
<dbReference type="PANTHER" id="PTHR39321">
    <property type="entry name" value="NICOTINATE-NUCLEOTIDE ADENYLYLTRANSFERASE-RELATED"/>
    <property type="match status" value="1"/>
</dbReference>
<dbReference type="RefSeq" id="WP_122185772.1">
    <property type="nucleotide sequence ID" value="NZ_RFFJ01000160.1"/>
</dbReference>
<keyword evidence="5 11" id="KW-0808">Transferase</keyword>
<organism evidence="13 14">
    <name type="scientific">Streptomyces triticirhizae</name>
    <dbReference type="NCBI Taxonomy" id="2483353"/>
    <lineage>
        <taxon>Bacteria</taxon>
        <taxon>Bacillati</taxon>
        <taxon>Actinomycetota</taxon>
        <taxon>Actinomycetes</taxon>
        <taxon>Kitasatosporales</taxon>
        <taxon>Streptomycetaceae</taxon>
        <taxon>Streptomyces</taxon>
    </lineage>
</organism>
<dbReference type="HAMAP" id="MF_00244">
    <property type="entry name" value="NaMN_adenylyltr"/>
    <property type="match status" value="1"/>
</dbReference>
<keyword evidence="8 11" id="KW-0067">ATP-binding</keyword>
<dbReference type="EC" id="2.7.7.18" evidence="11"/>
<dbReference type="AlphaFoldDB" id="A0A3M2LMI3"/>
<evidence type="ECO:0000256" key="7">
    <source>
        <dbReference type="ARBA" id="ARBA00022741"/>
    </source>
</evidence>
<dbReference type="NCBIfam" id="NF000840">
    <property type="entry name" value="PRK00071.1-3"/>
    <property type="match status" value="1"/>
</dbReference>
<dbReference type="NCBIfam" id="TIGR00125">
    <property type="entry name" value="cyt_tran_rel"/>
    <property type="match status" value="1"/>
</dbReference>
<comment type="pathway">
    <text evidence="2 11">Cofactor biosynthesis; NAD(+) biosynthesis; deamido-NAD(+) from nicotinate D-ribonucleotide: step 1/1.</text>
</comment>
<accession>A0A3M2LMI3</accession>
<dbReference type="Pfam" id="PF01467">
    <property type="entry name" value="CTP_transf_like"/>
    <property type="match status" value="1"/>
</dbReference>
<evidence type="ECO:0000313" key="14">
    <source>
        <dbReference type="Proteomes" id="UP000278673"/>
    </source>
</evidence>
<dbReference type="GO" id="GO:0005524">
    <property type="term" value="F:ATP binding"/>
    <property type="evidence" value="ECO:0007669"/>
    <property type="project" value="UniProtKB-KW"/>
</dbReference>
<evidence type="ECO:0000256" key="2">
    <source>
        <dbReference type="ARBA" id="ARBA00005019"/>
    </source>
</evidence>
<evidence type="ECO:0000256" key="10">
    <source>
        <dbReference type="ARBA" id="ARBA00048721"/>
    </source>
</evidence>
<comment type="caution">
    <text evidence="13">The sequence shown here is derived from an EMBL/GenBank/DDBJ whole genome shotgun (WGS) entry which is preliminary data.</text>
</comment>
<comment type="similarity">
    <text evidence="3 11">Belongs to the NadD family.</text>
</comment>
<gene>
    <name evidence="11" type="primary">nadD</name>
    <name evidence="13" type="ORF">EBN88_22715</name>
</gene>
<reference evidence="13 14" key="1">
    <citation type="submission" date="2018-10" db="EMBL/GenBank/DDBJ databases">
        <title>Isolation, diversity and antifungal activity of actinobacteria from wheat.</title>
        <authorList>
            <person name="Han C."/>
        </authorList>
    </citation>
    <scope>NUCLEOTIDE SEQUENCE [LARGE SCALE GENOMIC DNA]</scope>
    <source>
        <strain evidence="13 14">NEAU-YY642</strain>
    </source>
</reference>
<dbReference type="GO" id="GO:0009435">
    <property type="term" value="P:NAD+ biosynthetic process"/>
    <property type="evidence" value="ECO:0007669"/>
    <property type="project" value="UniProtKB-UniRule"/>
</dbReference>
<keyword evidence="6 11" id="KW-0548">Nucleotidyltransferase</keyword>
<feature type="domain" description="Cytidyltransferase-like" evidence="12">
    <location>
        <begin position="14"/>
        <end position="174"/>
    </location>
</feature>
<dbReference type="Proteomes" id="UP000278673">
    <property type="component" value="Unassembled WGS sequence"/>
</dbReference>
<keyword evidence="4 11" id="KW-0662">Pyridine nucleotide biosynthesis</keyword>
<evidence type="ECO:0000256" key="6">
    <source>
        <dbReference type="ARBA" id="ARBA00022695"/>
    </source>
</evidence>
<sequence length="207" mass="22831">MRDRIADGRRRLGVMGGTFDPIHHGHLVAASEVAARFDLDEVVFVPTGQPWQKGHRSVSPAEDRYLMTVIATASNPRFSVSRIDIDRGGKTYTIDTLRELRAEYENADLFFITGADALAQILGWRDAGELFSLAHFIGVTRPGHVLADPGLPQGGVSLIEVPALAISSTDCRARVARGDPVWYLVPDGVVRYINKRALYRDPPQPTR</sequence>
<comment type="catalytic activity">
    <reaction evidence="10 11">
        <text>nicotinate beta-D-ribonucleotide + ATP + H(+) = deamido-NAD(+) + diphosphate</text>
        <dbReference type="Rhea" id="RHEA:22860"/>
        <dbReference type="ChEBI" id="CHEBI:15378"/>
        <dbReference type="ChEBI" id="CHEBI:30616"/>
        <dbReference type="ChEBI" id="CHEBI:33019"/>
        <dbReference type="ChEBI" id="CHEBI:57502"/>
        <dbReference type="ChEBI" id="CHEBI:58437"/>
        <dbReference type="EC" id="2.7.7.18"/>
    </reaction>
</comment>
<keyword evidence="14" id="KW-1185">Reference proteome</keyword>
<dbReference type="NCBIfam" id="TIGR00482">
    <property type="entry name" value="nicotinate (nicotinamide) nucleotide adenylyltransferase"/>
    <property type="match status" value="1"/>
</dbReference>
<evidence type="ECO:0000256" key="8">
    <source>
        <dbReference type="ARBA" id="ARBA00022840"/>
    </source>
</evidence>
<dbReference type="UniPathway" id="UPA00253">
    <property type="reaction ID" value="UER00332"/>
</dbReference>
<evidence type="ECO:0000256" key="11">
    <source>
        <dbReference type="HAMAP-Rule" id="MF_00244"/>
    </source>
</evidence>
<dbReference type="FunFam" id="3.40.50.620:FF:000039">
    <property type="entry name" value="Probable nicotinate-nucleotide adenylyltransferase"/>
    <property type="match status" value="1"/>
</dbReference>
<evidence type="ECO:0000256" key="4">
    <source>
        <dbReference type="ARBA" id="ARBA00022642"/>
    </source>
</evidence>
<keyword evidence="7 11" id="KW-0547">Nucleotide-binding</keyword>
<dbReference type="EMBL" id="RFFJ01000160">
    <property type="protein sequence ID" value="RMI35968.1"/>
    <property type="molecule type" value="Genomic_DNA"/>
</dbReference>
<dbReference type="InterPro" id="IPR014729">
    <property type="entry name" value="Rossmann-like_a/b/a_fold"/>
</dbReference>